<dbReference type="Proteomes" id="UP000789752">
    <property type="component" value="Unassembled WGS sequence"/>
</dbReference>
<feature type="region of interest" description="Disordered" evidence="1">
    <location>
        <begin position="107"/>
        <end position="133"/>
    </location>
</feature>
<protein>
    <submittedName>
        <fullName evidence="2">Uncharacterized protein</fullName>
    </submittedName>
</protein>
<accession>A0ABM8U0T9</accession>
<organism evidence="2 3">
    <name type="scientific">Paraburkholderia gardini</name>
    <dbReference type="NCBI Taxonomy" id="2823469"/>
    <lineage>
        <taxon>Bacteria</taxon>
        <taxon>Pseudomonadati</taxon>
        <taxon>Pseudomonadota</taxon>
        <taxon>Betaproteobacteria</taxon>
        <taxon>Burkholderiales</taxon>
        <taxon>Burkholderiaceae</taxon>
        <taxon>Paraburkholderia</taxon>
    </lineage>
</organism>
<proteinExistence type="predicted"/>
<evidence type="ECO:0000313" key="3">
    <source>
        <dbReference type="Proteomes" id="UP000789752"/>
    </source>
</evidence>
<gene>
    <name evidence="2" type="ORF">R54767_01403</name>
</gene>
<feature type="compositionally biased region" description="Low complexity" evidence="1">
    <location>
        <begin position="183"/>
        <end position="193"/>
    </location>
</feature>
<dbReference type="EMBL" id="CAJQYY010000006">
    <property type="protein sequence ID" value="CAG4892779.1"/>
    <property type="molecule type" value="Genomic_DNA"/>
</dbReference>
<reference evidence="2 3" key="1">
    <citation type="submission" date="2021-04" db="EMBL/GenBank/DDBJ databases">
        <authorList>
            <person name="Vanwijnsberghe S."/>
        </authorList>
    </citation>
    <scope>NUCLEOTIDE SEQUENCE [LARGE SCALE GENOMIC DNA]</scope>
    <source>
        <strain evidence="2 3">LMG 32171</strain>
    </source>
</reference>
<evidence type="ECO:0000313" key="2">
    <source>
        <dbReference type="EMBL" id="CAG4892779.1"/>
    </source>
</evidence>
<sequence length="193" mass="20224">MLVKRPHGRVCRTRLRPGAAGLLACALAPDAAFPVAQWPDDIGLRAYSCGHSYGPGVCLTIFPINALRQPSRGQLSRTNRADGFRSGSPGIRRVMARIEAPAGKVADGIGNGSGDKKTSLNAGLGNRGGRRGRGMTHCLQKGACARQPRVAPAGRHPVNCEYRTGTPAATIPASERTPDCPDPADAANPPERS</sequence>
<feature type="region of interest" description="Disordered" evidence="1">
    <location>
        <begin position="164"/>
        <end position="193"/>
    </location>
</feature>
<keyword evidence="3" id="KW-1185">Reference proteome</keyword>
<comment type="caution">
    <text evidence="2">The sequence shown here is derived from an EMBL/GenBank/DDBJ whole genome shotgun (WGS) entry which is preliminary data.</text>
</comment>
<evidence type="ECO:0000256" key="1">
    <source>
        <dbReference type="SAM" id="MobiDB-lite"/>
    </source>
</evidence>
<name>A0ABM8U0T9_9BURK</name>